<evidence type="ECO:0000256" key="6">
    <source>
        <dbReference type="ARBA" id="ARBA00022764"/>
    </source>
</evidence>
<dbReference type="PROSITE" id="PS00775">
    <property type="entry name" value="GLYCOSYL_HYDROL_F3"/>
    <property type="match status" value="1"/>
</dbReference>
<comment type="similarity">
    <text evidence="3 11">Belongs to the glycosyl hydrolase 3 family.</text>
</comment>
<dbReference type="Proteomes" id="UP000515237">
    <property type="component" value="Chromosome"/>
</dbReference>
<comment type="subcellular location">
    <subcellularLocation>
        <location evidence="2">Periplasm</location>
    </subcellularLocation>
</comment>
<evidence type="ECO:0000256" key="4">
    <source>
        <dbReference type="ARBA" id="ARBA00012744"/>
    </source>
</evidence>
<dbReference type="GO" id="GO:0005975">
    <property type="term" value="P:carbohydrate metabolic process"/>
    <property type="evidence" value="ECO:0007669"/>
    <property type="project" value="InterPro"/>
</dbReference>
<sequence length="769" mass="84652">MKLSFSFLLLSCILLVFSAEAQKKKPTTAANPEQAMNAFVRDLMAKMTLEEKIGQLNLVSVGFDVTGPIVSQNVEENIRKGLVGGVFNTFTPVAVRKLQELAVKQTRLHIPLLFGYDVVHGHKTILPIPLGLAATWDMAAIERSARIAAEESSADGLNWVYSPMVDIARDPRWGRIAEGSGEDTWYGAQVAKAMVKGYQENDLARDNTVMACVKHFALYGAAEAGRDYNTVDMSLQRMFQEYLPPYKAAIDAGVGSVMTSFNEINGVPATANPWLLNDLLRKQWGFKGLVVTDYTAINELVAHGIGKNEYEVGQQALAAGSDMDMVGEVYLKNLGKLVKDGKLSTAQIDAACQRVLEAKYKLGLFTDPYRYANEKRAKATILKKAFISDARDIARKSMVLLKNEKNVLPLKKSGTIALIGPLARNQRDMIGNWSAAGDWKRAVSVEQGIKTVTGGKVNIAYAKGANFTDDTLLIRRLNAHGGELKIDKRAPEEMIQEAVKVALTADVVVAVVGESQGMTGEAASRADIGLPGRQLDLLKALKQTGKPLVVVLMNGRPLTLPWEQNNADAILETWFAGTEAGNAIADVLFGDYNPSGKITATFPQVVGQVPIYYSHKTTGRPYGGELLDKYKSRYLDVSNEPLFPFGFGLSYTTFNYSKPQLNKTTFRPNEPVEVKVDVKNTGNFDGEEVVQLYIQDLVGSVTRPVKELKNFQKIFLKKGETRTVTFKITSEDLKFYNNQLQYGYEPGDFKVFVGTNSRDVQEVGFTLTE</sequence>
<accession>A0A7G7G8Y0</accession>
<dbReference type="Pfam" id="PF01915">
    <property type="entry name" value="Glyco_hydro_3_C"/>
    <property type="match status" value="1"/>
</dbReference>
<evidence type="ECO:0000256" key="8">
    <source>
        <dbReference type="ARBA" id="ARBA00023277"/>
    </source>
</evidence>
<dbReference type="Gene3D" id="3.20.20.300">
    <property type="entry name" value="Glycoside hydrolase, family 3, N-terminal domain"/>
    <property type="match status" value="1"/>
</dbReference>
<evidence type="ECO:0000259" key="13">
    <source>
        <dbReference type="SMART" id="SM01217"/>
    </source>
</evidence>
<dbReference type="RefSeq" id="WP_185270095.1">
    <property type="nucleotide sequence ID" value="NZ_CP055156.1"/>
</dbReference>
<evidence type="ECO:0000256" key="1">
    <source>
        <dbReference type="ARBA" id="ARBA00000448"/>
    </source>
</evidence>
<dbReference type="Pfam" id="PF00933">
    <property type="entry name" value="Glyco_hydro_3"/>
    <property type="match status" value="1"/>
</dbReference>
<dbReference type="FunFam" id="3.20.20.300:FF:000005">
    <property type="entry name" value="Periplasmic beta-glucosidase"/>
    <property type="match status" value="1"/>
</dbReference>
<dbReference type="Gene3D" id="2.60.40.10">
    <property type="entry name" value="Immunoglobulins"/>
    <property type="match status" value="1"/>
</dbReference>
<dbReference type="InterPro" id="IPR001764">
    <property type="entry name" value="Glyco_hydro_3_N"/>
</dbReference>
<evidence type="ECO:0000256" key="11">
    <source>
        <dbReference type="RuleBase" id="RU361161"/>
    </source>
</evidence>
<reference evidence="14 15" key="1">
    <citation type="journal article" date="2018" name="Int. J. Syst. Evol. Microbiol.">
        <title>Adhaeribacter swui sp. nov., isolated from wet mud.</title>
        <authorList>
            <person name="Kim D.U."/>
            <person name="Kim K.W."/>
            <person name="Kang M.S."/>
            <person name="Kim J.Y."/>
            <person name="Jang J.H."/>
            <person name="Kim M.K."/>
        </authorList>
    </citation>
    <scope>NUCLEOTIDE SEQUENCE [LARGE SCALE GENOMIC DNA]</scope>
    <source>
        <strain evidence="14 15">KCTC 52873</strain>
    </source>
</reference>
<comment type="catalytic activity">
    <reaction evidence="1">
        <text>Hydrolysis of terminal, non-reducing beta-D-glucosyl residues with release of beta-D-glucose.</text>
        <dbReference type="EC" id="3.2.1.21"/>
    </reaction>
</comment>
<dbReference type="InterPro" id="IPR017853">
    <property type="entry name" value="GH"/>
</dbReference>
<dbReference type="SUPFAM" id="SSF51445">
    <property type="entry name" value="(Trans)glycosidases"/>
    <property type="match status" value="1"/>
</dbReference>
<dbReference type="Pfam" id="PF14310">
    <property type="entry name" value="Fn3-like"/>
    <property type="match status" value="1"/>
</dbReference>
<name>A0A7G7G8Y0_9BACT</name>
<evidence type="ECO:0000256" key="7">
    <source>
        <dbReference type="ARBA" id="ARBA00022801"/>
    </source>
</evidence>
<dbReference type="PANTHER" id="PTHR42715">
    <property type="entry name" value="BETA-GLUCOSIDASE"/>
    <property type="match status" value="1"/>
</dbReference>
<gene>
    <name evidence="14" type="primary">bglX</name>
    <name evidence="14" type="ORF">HUW51_13115</name>
</gene>
<keyword evidence="7 11" id="KW-0378">Hydrolase</keyword>
<keyword evidence="5 12" id="KW-0732">Signal</keyword>
<keyword evidence="6" id="KW-0574">Periplasm</keyword>
<dbReference type="GO" id="GO:0008422">
    <property type="term" value="F:beta-glucosidase activity"/>
    <property type="evidence" value="ECO:0007669"/>
    <property type="project" value="UniProtKB-EC"/>
</dbReference>
<dbReference type="KEGG" id="aswu:HUW51_13115"/>
<evidence type="ECO:0000313" key="15">
    <source>
        <dbReference type="Proteomes" id="UP000515237"/>
    </source>
</evidence>
<dbReference type="PRINTS" id="PR00133">
    <property type="entry name" value="GLHYDRLASE3"/>
</dbReference>
<evidence type="ECO:0000256" key="9">
    <source>
        <dbReference type="ARBA" id="ARBA00023295"/>
    </source>
</evidence>
<evidence type="ECO:0000256" key="3">
    <source>
        <dbReference type="ARBA" id="ARBA00005336"/>
    </source>
</evidence>
<feature type="chain" id="PRO_5028822899" description="Periplasmic beta-glucosidase" evidence="12">
    <location>
        <begin position="22"/>
        <end position="769"/>
    </location>
</feature>
<keyword evidence="9 11" id="KW-0326">Glycosidase</keyword>
<dbReference type="InterPro" id="IPR002772">
    <property type="entry name" value="Glyco_hydro_3_C"/>
</dbReference>
<dbReference type="InterPro" id="IPR019800">
    <property type="entry name" value="Glyco_hydro_3_AS"/>
</dbReference>
<evidence type="ECO:0000256" key="10">
    <source>
        <dbReference type="ARBA" id="ARBA00067498"/>
    </source>
</evidence>
<organism evidence="14 15">
    <name type="scientific">Adhaeribacter swui</name>
    <dbReference type="NCBI Taxonomy" id="2086471"/>
    <lineage>
        <taxon>Bacteria</taxon>
        <taxon>Pseudomonadati</taxon>
        <taxon>Bacteroidota</taxon>
        <taxon>Cytophagia</taxon>
        <taxon>Cytophagales</taxon>
        <taxon>Hymenobacteraceae</taxon>
        <taxon>Adhaeribacter</taxon>
    </lineage>
</organism>
<dbReference type="InterPro" id="IPR026891">
    <property type="entry name" value="Fn3-like"/>
</dbReference>
<feature type="signal peptide" evidence="12">
    <location>
        <begin position="1"/>
        <end position="21"/>
    </location>
</feature>
<dbReference type="GO" id="GO:0042597">
    <property type="term" value="C:periplasmic space"/>
    <property type="evidence" value="ECO:0007669"/>
    <property type="project" value="UniProtKB-SubCell"/>
</dbReference>
<evidence type="ECO:0000256" key="5">
    <source>
        <dbReference type="ARBA" id="ARBA00022729"/>
    </source>
</evidence>
<keyword evidence="15" id="KW-1185">Reference proteome</keyword>
<dbReference type="EC" id="3.2.1.21" evidence="4"/>
<protein>
    <recommendedName>
        <fullName evidence="10">Periplasmic beta-glucosidase</fullName>
        <ecNumber evidence="4">3.2.1.21</ecNumber>
    </recommendedName>
</protein>
<dbReference type="EMBL" id="CP055156">
    <property type="protein sequence ID" value="QNF33614.1"/>
    <property type="molecule type" value="Genomic_DNA"/>
</dbReference>
<keyword evidence="8" id="KW-0119">Carbohydrate metabolism</keyword>
<dbReference type="PANTHER" id="PTHR42715:SF10">
    <property type="entry name" value="BETA-GLUCOSIDASE"/>
    <property type="match status" value="1"/>
</dbReference>
<dbReference type="FunFam" id="2.60.40.10:FF:000495">
    <property type="entry name" value="Periplasmic beta-glucosidase"/>
    <property type="match status" value="1"/>
</dbReference>
<dbReference type="SMART" id="SM01217">
    <property type="entry name" value="Fn3_like"/>
    <property type="match status" value="1"/>
</dbReference>
<feature type="domain" description="Fibronectin type III-like" evidence="13">
    <location>
        <begin position="688"/>
        <end position="757"/>
    </location>
</feature>
<dbReference type="SUPFAM" id="SSF52279">
    <property type="entry name" value="Beta-D-glucan exohydrolase, C-terminal domain"/>
    <property type="match status" value="1"/>
</dbReference>
<proteinExistence type="inferred from homology"/>
<dbReference type="Gene3D" id="3.40.50.1700">
    <property type="entry name" value="Glycoside hydrolase family 3 C-terminal domain"/>
    <property type="match status" value="1"/>
</dbReference>
<dbReference type="InterPro" id="IPR013783">
    <property type="entry name" value="Ig-like_fold"/>
</dbReference>
<evidence type="ECO:0000256" key="12">
    <source>
        <dbReference type="SAM" id="SignalP"/>
    </source>
</evidence>
<dbReference type="NCBIfam" id="NF011678">
    <property type="entry name" value="PRK15098.1"/>
    <property type="match status" value="1"/>
</dbReference>
<evidence type="ECO:0000313" key="14">
    <source>
        <dbReference type="EMBL" id="QNF33614.1"/>
    </source>
</evidence>
<evidence type="ECO:0000256" key="2">
    <source>
        <dbReference type="ARBA" id="ARBA00004418"/>
    </source>
</evidence>
<dbReference type="InterPro" id="IPR050288">
    <property type="entry name" value="Cellulose_deg_GH3"/>
</dbReference>
<dbReference type="AlphaFoldDB" id="A0A7G7G8Y0"/>
<dbReference type="FunFam" id="3.40.50.1700:FF:000004">
    <property type="entry name" value="Periplasmic beta-glucosidase"/>
    <property type="match status" value="1"/>
</dbReference>
<dbReference type="InterPro" id="IPR036881">
    <property type="entry name" value="Glyco_hydro_3_C_sf"/>
</dbReference>
<dbReference type="InterPro" id="IPR036962">
    <property type="entry name" value="Glyco_hydro_3_N_sf"/>
</dbReference>